<dbReference type="Pfam" id="PF13456">
    <property type="entry name" value="RVT_3"/>
    <property type="match status" value="1"/>
</dbReference>
<gene>
    <name evidence="3" type="ORF">Dsin_019641</name>
</gene>
<evidence type="ECO:0000259" key="1">
    <source>
        <dbReference type="PROSITE" id="PS50878"/>
    </source>
</evidence>
<comment type="caution">
    <text evidence="3">The sequence shown here is derived from an EMBL/GenBank/DDBJ whole genome shotgun (WGS) entry which is preliminary data.</text>
</comment>
<evidence type="ECO:0000313" key="4">
    <source>
        <dbReference type="Proteomes" id="UP001281410"/>
    </source>
</evidence>
<sequence length="364" mass="40055">MNFLHTIYNDGSVIKDFNCTFIALIPKVKASTSLQDYRPISLVGSLYKVLAKVLANRLKNVMDSVIGPAQMAFVKDRQIVDSFVIAEEVIHTWRKSGRGGLLVKLDFEKAYDSVEHDFVLESLERMGFGMRWCNWIKWCISSPSLSVLVNGGPTKQFSMDIGLCQGDPLSPFLFNIAVEVLSSMLDKAKHMDLLKGAVFGNGEVHIADDTVQRIVVPYPPFLDLSFYVDGSARGNPGEAGIGGILRDLRGRILCLFSFYVGVLDAFSAEVMAIHRACQLISGKSSVAWRAITIFSDSKSAVDCILGSDFGNVQLVNFVYDIRQFLNSSDGFDIKFMSRSANSSADCLAKAGSLGRGDRLEWGNV</sequence>
<dbReference type="InterPro" id="IPR012337">
    <property type="entry name" value="RNaseH-like_sf"/>
</dbReference>
<dbReference type="AlphaFoldDB" id="A0AAE0A7X0"/>
<keyword evidence="4" id="KW-1185">Reference proteome</keyword>
<feature type="domain" description="RNase H type-1" evidence="2">
    <location>
        <begin position="220"/>
        <end position="353"/>
    </location>
</feature>
<protein>
    <recommendedName>
        <fullName evidence="5">Reverse transcriptase domain-containing protein</fullName>
    </recommendedName>
</protein>
<dbReference type="InterPro" id="IPR043502">
    <property type="entry name" value="DNA/RNA_pol_sf"/>
</dbReference>
<dbReference type="PANTHER" id="PTHR19446">
    <property type="entry name" value="REVERSE TRANSCRIPTASES"/>
    <property type="match status" value="1"/>
</dbReference>
<dbReference type="EMBL" id="JANJYJ010000006">
    <property type="protein sequence ID" value="KAK3205595.1"/>
    <property type="molecule type" value="Genomic_DNA"/>
</dbReference>
<dbReference type="InterPro" id="IPR036397">
    <property type="entry name" value="RNaseH_sf"/>
</dbReference>
<dbReference type="InterPro" id="IPR000477">
    <property type="entry name" value="RT_dom"/>
</dbReference>
<dbReference type="GO" id="GO:0004523">
    <property type="term" value="F:RNA-DNA hybrid ribonuclease activity"/>
    <property type="evidence" value="ECO:0007669"/>
    <property type="project" value="InterPro"/>
</dbReference>
<dbReference type="SUPFAM" id="SSF56672">
    <property type="entry name" value="DNA/RNA polymerases"/>
    <property type="match status" value="1"/>
</dbReference>
<dbReference type="GO" id="GO:0003676">
    <property type="term" value="F:nucleic acid binding"/>
    <property type="evidence" value="ECO:0007669"/>
    <property type="project" value="InterPro"/>
</dbReference>
<dbReference type="InterPro" id="IPR002156">
    <property type="entry name" value="RNaseH_domain"/>
</dbReference>
<dbReference type="Pfam" id="PF00078">
    <property type="entry name" value="RVT_1"/>
    <property type="match status" value="1"/>
</dbReference>
<dbReference type="InterPro" id="IPR044730">
    <property type="entry name" value="RNase_H-like_dom_plant"/>
</dbReference>
<evidence type="ECO:0000259" key="2">
    <source>
        <dbReference type="PROSITE" id="PS50879"/>
    </source>
</evidence>
<organism evidence="3 4">
    <name type="scientific">Dipteronia sinensis</name>
    <dbReference type="NCBI Taxonomy" id="43782"/>
    <lineage>
        <taxon>Eukaryota</taxon>
        <taxon>Viridiplantae</taxon>
        <taxon>Streptophyta</taxon>
        <taxon>Embryophyta</taxon>
        <taxon>Tracheophyta</taxon>
        <taxon>Spermatophyta</taxon>
        <taxon>Magnoliopsida</taxon>
        <taxon>eudicotyledons</taxon>
        <taxon>Gunneridae</taxon>
        <taxon>Pentapetalae</taxon>
        <taxon>rosids</taxon>
        <taxon>malvids</taxon>
        <taxon>Sapindales</taxon>
        <taxon>Sapindaceae</taxon>
        <taxon>Hippocastanoideae</taxon>
        <taxon>Acereae</taxon>
        <taxon>Dipteronia</taxon>
    </lineage>
</organism>
<name>A0AAE0A7X0_9ROSI</name>
<evidence type="ECO:0000313" key="3">
    <source>
        <dbReference type="EMBL" id="KAK3205595.1"/>
    </source>
</evidence>
<evidence type="ECO:0008006" key="5">
    <source>
        <dbReference type="Google" id="ProtNLM"/>
    </source>
</evidence>
<reference evidence="3" key="1">
    <citation type="journal article" date="2023" name="Plant J.">
        <title>Genome sequences and population genomics provide insights into the demographic history, inbreeding, and mutation load of two 'living fossil' tree species of Dipteronia.</title>
        <authorList>
            <person name="Feng Y."/>
            <person name="Comes H.P."/>
            <person name="Chen J."/>
            <person name="Zhu S."/>
            <person name="Lu R."/>
            <person name="Zhang X."/>
            <person name="Li P."/>
            <person name="Qiu J."/>
            <person name="Olsen K.M."/>
            <person name="Qiu Y."/>
        </authorList>
    </citation>
    <scope>NUCLEOTIDE SEQUENCE</scope>
    <source>
        <strain evidence="3">NBL</strain>
    </source>
</reference>
<dbReference type="CDD" id="cd06222">
    <property type="entry name" value="RNase_H_like"/>
    <property type="match status" value="1"/>
</dbReference>
<dbReference type="PROSITE" id="PS50879">
    <property type="entry name" value="RNASE_H_1"/>
    <property type="match status" value="1"/>
</dbReference>
<dbReference type="SUPFAM" id="SSF53098">
    <property type="entry name" value="Ribonuclease H-like"/>
    <property type="match status" value="1"/>
</dbReference>
<dbReference type="Gene3D" id="3.30.420.10">
    <property type="entry name" value="Ribonuclease H-like superfamily/Ribonuclease H"/>
    <property type="match status" value="1"/>
</dbReference>
<dbReference type="CDD" id="cd01650">
    <property type="entry name" value="RT_nLTR_like"/>
    <property type="match status" value="1"/>
</dbReference>
<feature type="domain" description="Reverse transcriptase" evidence="1">
    <location>
        <begin position="6"/>
        <end position="293"/>
    </location>
</feature>
<accession>A0AAE0A7X0</accession>
<dbReference type="PROSITE" id="PS50878">
    <property type="entry name" value="RT_POL"/>
    <property type="match status" value="1"/>
</dbReference>
<dbReference type="Proteomes" id="UP001281410">
    <property type="component" value="Unassembled WGS sequence"/>
</dbReference>
<proteinExistence type="predicted"/>